<evidence type="ECO:0000256" key="6">
    <source>
        <dbReference type="ARBA" id="ARBA00022679"/>
    </source>
</evidence>
<comment type="subcellular location">
    <subcellularLocation>
        <location evidence="1">Membrane</location>
        <topology evidence="1">Single-pass membrane protein</topology>
    </subcellularLocation>
</comment>
<evidence type="ECO:0000256" key="1">
    <source>
        <dbReference type="ARBA" id="ARBA00004167"/>
    </source>
</evidence>
<dbReference type="SUPFAM" id="SSF56112">
    <property type="entry name" value="Protein kinase-like (PK-like)"/>
    <property type="match status" value="1"/>
</dbReference>
<evidence type="ECO:0000256" key="15">
    <source>
        <dbReference type="ARBA" id="ARBA00023170"/>
    </source>
</evidence>
<keyword evidence="15" id="KW-0675">Receptor</keyword>
<evidence type="ECO:0000313" key="22">
    <source>
        <dbReference type="EMBL" id="KAK7355707.1"/>
    </source>
</evidence>
<dbReference type="FunFam" id="3.30.200.20:FF:000394">
    <property type="entry name" value="Leucine-rich repeat receptor-like protein kinase"/>
    <property type="match status" value="1"/>
</dbReference>
<dbReference type="InterPro" id="IPR008271">
    <property type="entry name" value="Ser/Thr_kinase_AS"/>
</dbReference>
<feature type="transmembrane region" description="Helical" evidence="19">
    <location>
        <begin position="532"/>
        <end position="555"/>
    </location>
</feature>
<comment type="catalytic activity">
    <reaction evidence="17">
        <text>L-seryl-[protein] + ATP = O-phospho-L-seryl-[protein] + ADP + H(+)</text>
        <dbReference type="Rhea" id="RHEA:17989"/>
        <dbReference type="Rhea" id="RHEA-COMP:9863"/>
        <dbReference type="Rhea" id="RHEA-COMP:11604"/>
        <dbReference type="ChEBI" id="CHEBI:15378"/>
        <dbReference type="ChEBI" id="CHEBI:29999"/>
        <dbReference type="ChEBI" id="CHEBI:30616"/>
        <dbReference type="ChEBI" id="CHEBI:83421"/>
        <dbReference type="ChEBI" id="CHEBI:456216"/>
        <dbReference type="EC" id="2.7.11.1"/>
    </reaction>
</comment>
<dbReference type="AlphaFoldDB" id="A0AAN9MJQ8"/>
<evidence type="ECO:0000256" key="14">
    <source>
        <dbReference type="ARBA" id="ARBA00023136"/>
    </source>
</evidence>
<keyword evidence="14 19" id="KW-0472">Membrane</keyword>
<keyword evidence="9" id="KW-0677">Repeat</keyword>
<dbReference type="SMART" id="SM00220">
    <property type="entry name" value="S_TKc"/>
    <property type="match status" value="1"/>
</dbReference>
<dbReference type="Gene3D" id="3.80.10.10">
    <property type="entry name" value="Ribonuclease Inhibitor"/>
    <property type="match status" value="1"/>
</dbReference>
<evidence type="ECO:0000256" key="16">
    <source>
        <dbReference type="ARBA" id="ARBA00047899"/>
    </source>
</evidence>
<dbReference type="PROSITE" id="PS00108">
    <property type="entry name" value="PROTEIN_KINASE_ST"/>
    <property type="match status" value="1"/>
</dbReference>
<accession>A0AAN9MJQ8</accession>
<evidence type="ECO:0000256" key="8">
    <source>
        <dbReference type="ARBA" id="ARBA00022729"/>
    </source>
</evidence>
<dbReference type="GO" id="GO:0016020">
    <property type="term" value="C:membrane"/>
    <property type="evidence" value="ECO:0007669"/>
    <property type="project" value="UniProtKB-SubCell"/>
</dbReference>
<keyword evidence="13 19" id="KW-1133">Transmembrane helix</keyword>
<evidence type="ECO:0000256" key="11">
    <source>
        <dbReference type="ARBA" id="ARBA00022777"/>
    </source>
</evidence>
<keyword evidence="23" id="KW-1185">Reference proteome</keyword>
<dbReference type="InterPro" id="IPR001611">
    <property type="entry name" value="Leu-rich_rpt"/>
</dbReference>
<dbReference type="FunFam" id="3.80.10.10:FF:001357">
    <property type="entry name" value="Leucine-rich repeat protein kinase family protein"/>
    <property type="match status" value="1"/>
</dbReference>
<dbReference type="Pfam" id="PF07714">
    <property type="entry name" value="PK_Tyr_Ser-Thr"/>
    <property type="match status" value="1"/>
</dbReference>
<dbReference type="PROSITE" id="PS00107">
    <property type="entry name" value="PROTEIN_KINASE_ATP"/>
    <property type="match status" value="1"/>
</dbReference>
<evidence type="ECO:0000256" key="9">
    <source>
        <dbReference type="ARBA" id="ARBA00022737"/>
    </source>
</evidence>
<evidence type="ECO:0000256" key="12">
    <source>
        <dbReference type="ARBA" id="ARBA00022840"/>
    </source>
</evidence>
<evidence type="ECO:0000259" key="21">
    <source>
        <dbReference type="PROSITE" id="PS50011"/>
    </source>
</evidence>
<evidence type="ECO:0000256" key="2">
    <source>
        <dbReference type="ARBA" id="ARBA00012513"/>
    </source>
</evidence>
<dbReference type="InterPro" id="IPR017441">
    <property type="entry name" value="Protein_kinase_ATP_BS"/>
</dbReference>
<dbReference type="InterPro" id="IPR001245">
    <property type="entry name" value="Ser-Thr/Tyr_kinase_cat_dom"/>
</dbReference>
<dbReference type="InterPro" id="IPR032675">
    <property type="entry name" value="LRR_dom_sf"/>
</dbReference>
<dbReference type="InterPro" id="IPR011009">
    <property type="entry name" value="Kinase-like_dom_sf"/>
</dbReference>
<feature type="signal peptide" evidence="20">
    <location>
        <begin position="1"/>
        <end position="28"/>
    </location>
</feature>
<keyword evidence="5" id="KW-0433">Leucine-rich repeat</keyword>
<dbReference type="EMBL" id="JAYMYR010000006">
    <property type="protein sequence ID" value="KAK7355707.1"/>
    <property type="molecule type" value="Genomic_DNA"/>
</dbReference>
<dbReference type="Pfam" id="PF12819">
    <property type="entry name" value="Malectin_like"/>
    <property type="match status" value="1"/>
</dbReference>
<evidence type="ECO:0000256" key="17">
    <source>
        <dbReference type="ARBA" id="ARBA00048679"/>
    </source>
</evidence>
<dbReference type="Gene3D" id="1.10.510.10">
    <property type="entry name" value="Transferase(Phosphotransferase) domain 1"/>
    <property type="match status" value="1"/>
</dbReference>
<feature type="domain" description="Protein kinase" evidence="21">
    <location>
        <begin position="603"/>
        <end position="879"/>
    </location>
</feature>
<keyword evidence="11" id="KW-0418">Kinase</keyword>
<keyword evidence="12 18" id="KW-0067">ATP-binding</keyword>
<feature type="chain" id="PRO_5042995528" description="non-specific serine/threonine protein kinase" evidence="20">
    <location>
        <begin position="29"/>
        <end position="925"/>
    </location>
</feature>
<evidence type="ECO:0000256" key="13">
    <source>
        <dbReference type="ARBA" id="ARBA00022989"/>
    </source>
</evidence>
<evidence type="ECO:0000256" key="7">
    <source>
        <dbReference type="ARBA" id="ARBA00022692"/>
    </source>
</evidence>
<evidence type="ECO:0000256" key="3">
    <source>
        <dbReference type="ARBA" id="ARBA00022527"/>
    </source>
</evidence>
<comment type="catalytic activity">
    <reaction evidence="16">
        <text>L-threonyl-[protein] + ATP = O-phospho-L-threonyl-[protein] + ADP + H(+)</text>
        <dbReference type="Rhea" id="RHEA:46608"/>
        <dbReference type="Rhea" id="RHEA-COMP:11060"/>
        <dbReference type="Rhea" id="RHEA-COMP:11605"/>
        <dbReference type="ChEBI" id="CHEBI:15378"/>
        <dbReference type="ChEBI" id="CHEBI:30013"/>
        <dbReference type="ChEBI" id="CHEBI:30616"/>
        <dbReference type="ChEBI" id="CHEBI:61977"/>
        <dbReference type="ChEBI" id="CHEBI:456216"/>
        <dbReference type="EC" id="2.7.11.1"/>
    </reaction>
</comment>
<feature type="binding site" evidence="18">
    <location>
        <position position="631"/>
    </location>
    <ligand>
        <name>ATP</name>
        <dbReference type="ChEBI" id="CHEBI:30616"/>
    </ligand>
</feature>
<keyword evidence="6" id="KW-0808">Transferase</keyword>
<dbReference type="InterPro" id="IPR000719">
    <property type="entry name" value="Prot_kinase_dom"/>
</dbReference>
<evidence type="ECO:0000313" key="23">
    <source>
        <dbReference type="Proteomes" id="UP001374584"/>
    </source>
</evidence>
<keyword evidence="7 19" id="KW-0812">Transmembrane</keyword>
<dbReference type="Gene3D" id="3.30.200.20">
    <property type="entry name" value="Phosphorylase Kinase, domain 1"/>
    <property type="match status" value="1"/>
</dbReference>
<reference evidence="22 23" key="1">
    <citation type="submission" date="2024-01" db="EMBL/GenBank/DDBJ databases">
        <title>The genomes of 5 underutilized Papilionoideae crops provide insights into root nodulation and disease resistanc.</title>
        <authorList>
            <person name="Jiang F."/>
        </authorList>
    </citation>
    <scope>NUCLEOTIDE SEQUENCE [LARGE SCALE GENOMIC DNA]</scope>
    <source>
        <strain evidence="22">JINMINGXINNONG_FW02</strain>
        <tissue evidence="22">Leaves</tissue>
    </source>
</reference>
<comment type="caution">
    <text evidence="22">The sequence shown here is derived from an EMBL/GenBank/DDBJ whole genome shotgun (WGS) entry which is preliminary data.</text>
</comment>
<evidence type="ECO:0000256" key="10">
    <source>
        <dbReference type="ARBA" id="ARBA00022741"/>
    </source>
</evidence>
<proteinExistence type="predicted"/>
<evidence type="ECO:0000256" key="5">
    <source>
        <dbReference type="ARBA" id="ARBA00022614"/>
    </source>
</evidence>
<evidence type="ECO:0000256" key="20">
    <source>
        <dbReference type="SAM" id="SignalP"/>
    </source>
</evidence>
<evidence type="ECO:0000256" key="19">
    <source>
        <dbReference type="SAM" id="Phobius"/>
    </source>
</evidence>
<dbReference type="FunFam" id="1.10.510.10:FF:000146">
    <property type="entry name" value="LRR receptor-like serine/threonine-protein kinase IOS1"/>
    <property type="match status" value="1"/>
</dbReference>
<dbReference type="CDD" id="cd14066">
    <property type="entry name" value="STKc_IRAK"/>
    <property type="match status" value="1"/>
</dbReference>
<protein>
    <recommendedName>
        <fullName evidence="2">non-specific serine/threonine protein kinase</fullName>
        <ecNumber evidence="2">2.7.11.1</ecNumber>
    </recommendedName>
</protein>
<keyword evidence="3" id="KW-0723">Serine/threonine-protein kinase</keyword>
<sequence length="925" mass="102818">MENRVPFFFIFLSSFSLTLLLLLQLSSAQMPGFVSLDCGGKENFTDKIGLAWTPDELRYGEISIISVANETRKQYTTVRHFPADSRKYCYSLDVVSRTRYLLRASFLYGNFDANNVYPKFDIFIGATHWSTIVISDANTIEMRELIFLALSPTVSVCLSNATTGKPFISTLELRQFNGSVYYTYTEEHFYLSVSARINFGADSDAPIRYPDDPFDRIWESDSIKKANYLVDVAAGTRKISTNKSIEVSSDEMPPMKVMQTAVVGTNGSLTYRLNLDGFPGFAWAVTYFAEIEDLAENESRKFRLVLPGNAEISKPVVNIEENAPGKYRLYEPGYTNLSLPFVLSFKFAKTSDSARGPLLNAMEINEYLEKNDGSPDGEVISGVLSHYSSEEWAQEGGDPCLPVPWSWVRCSSDQQPKVVSILLSSKNLTGNIPLDITKLTGLVELWLDGNMLTGPIPDFTGCMDLKIIHLENNQLTGALPTSLVNLPNLRELYVQNNMLSGTVPSDLLKKVSFLNYSGNTNLRKDSSKKTPLYVIIGSTVGAAVLLLATIISCLFKHNKGKGRYFEQKSLVSHPSQSMDCTKSIGPAEAAHCYSLSEIEKSTNNFVKRIGSGGFGVVYYGKLNDGKEIAVKVLNSNSYQGKREFSNEVTLLSRIHHRNLVQLFGYCREEGNSMLIYEFMHNGTLKEHLYAPLTQGRSIDWKKRLEIAEDAAKGIEYLHTGCVPAVIHRDLKSSNILLDRHMKAKVSDFGLSKLAVDGASHVSSIVRGTVGYLDPEYYISQQLTDKSDIYSFGVILLELISGQEAISNDSFGANCRNIVQWAKLHIASGDIQGIIDPVLQNKYDLQSMWKIAEKALLCVEPHGHDRPSISEVVKEIQDAIAIEREAEGNSDEPRNSVHSSVNMDLAAPESFLSVDDSIAQQQPTAR</sequence>
<organism evidence="22 23">
    <name type="scientific">Phaseolus coccineus</name>
    <name type="common">Scarlet runner bean</name>
    <name type="synonym">Phaseolus multiflorus</name>
    <dbReference type="NCBI Taxonomy" id="3886"/>
    <lineage>
        <taxon>Eukaryota</taxon>
        <taxon>Viridiplantae</taxon>
        <taxon>Streptophyta</taxon>
        <taxon>Embryophyta</taxon>
        <taxon>Tracheophyta</taxon>
        <taxon>Spermatophyta</taxon>
        <taxon>Magnoliopsida</taxon>
        <taxon>eudicotyledons</taxon>
        <taxon>Gunneridae</taxon>
        <taxon>Pentapetalae</taxon>
        <taxon>rosids</taxon>
        <taxon>fabids</taxon>
        <taxon>Fabales</taxon>
        <taxon>Fabaceae</taxon>
        <taxon>Papilionoideae</taxon>
        <taxon>50 kb inversion clade</taxon>
        <taxon>NPAAA clade</taxon>
        <taxon>indigoferoid/millettioid clade</taxon>
        <taxon>Phaseoleae</taxon>
        <taxon>Phaseolus</taxon>
    </lineage>
</organism>
<dbReference type="InterPro" id="IPR024788">
    <property type="entry name" value="Malectin-like_Carb-bd_dom"/>
</dbReference>
<dbReference type="GO" id="GO:0005524">
    <property type="term" value="F:ATP binding"/>
    <property type="evidence" value="ECO:0007669"/>
    <property type="project" value="UniProtKB-UniRule"/>
</dbReference>
<keyword evidence="8 20" id="KW-0732">Signal</keyword>
<name>A0AAN9MJQ8_PHACN</name>
<keyword evidence="10 18" id="KW-0547">Nucleotide-binding</keyword>
<dbReference type="Proteomes" id="UP001374584">
    <property type="component" value="Unassembled WGS sequence"/>
</dbReference>
<dbReference type="Pfam" id="PF00560">
    <property type="entry name" value="LRR_1"/>
    <property type="match status" value="2"/>
</dbReference>
<dbReference type="PANTHER" id="PTHR45631">
    <property type="entry name" value="OS07G0107800 PROTEIN-RELATED"/>
    <property type="match status" value="1"/>
</dbReference>
<dbReference type="PANTHER" id="PTHR45631:SF68">
    <property type="entry name" value="REPEAT FAMILY PROTEIN, PUTATIVE, EXPRESSED-RELATED"/>
    <property type="match status" value="1"/>
</dbReference>
<keyword evidence="4" id="KW-0597">Phosphoprotein</keyword>
<dbReference type="PROSITE" id="PS50011">
    <property type="entry name" value="PROTEIN_KINASE_DOM"/>
    <property type="match status" value="1"/>
</dbReference>
<dbReference type="SUPFAM" id="SSF52058">
    <property type="entry name" value="L domain-like"/>
    <property type="match status" value="1"/>
</dbReference>
<gene>
    <name evidence="22" type="ORF">VNO80_14967</name>
</gene>
<evidence type="ECO:0000256" key="4">
    <source>
        <dbReference type="ARBA" id="ARBA00022553"/>
    </source>
</evidence>
<evidence type="ECO:0000256" key="18">
    <source>
        <dbReference type="PROSITE-ProRule" id="PRU10141"/>
    </source>
</evidence>
<dbReference type="GO" id="GO:0004674">
    <property type="term" value="F:protein serine/threonine kinase activity"/>
    <property type="evidence" value="ECO:0007669"/>
    <property type="project" value="UniProtKB-KW"/>
</dbReference>
<dbReference type="EC" id="2.7.11.1" evidence="2"/>